<dbReference type="Gene3D" id="3.30.40.10">
    <property type="entry name" value="Zinc/RING finger domain, C3HC4 (zinc finger)"/>
    <property type="match status" value="1"/>
</dbReference>
<feature type="compositionally biased region" description="Polar residues" evidence="14">
    <location>
        <begin position="278"/>
        <end position="292"/>
    </location>
</feature>
<evidence type="ECO:0000313" key="17">
    <source>
        <dbReference type="Proteomes" id="UP001108240"/>
    </source>
</evidence>
<dbReference type="FunFam" id="3.30.40.10:FF:000421">
    <property type="entry name" value="Cell growth regulator with ring finger domain 1"/>
    <property type="match status" value="1"/>
</dbReference>
<keyword evidence="7" id="KW-0862">Zinc</keyword>
<dbReference type="PANTHER" id="PTHR15379:SF2">
    <property type="entry name" value="CELL GROWTH REGULATOR WITH RING FINGER DOMAIN PROTEIN 1"/>
    <property type="match status" value="1"/>
</dbReference>
<keyword evidence="3" id="KW-0479">Metal-binding</keyword>
<protein>
    <recommendedName>
        <fullName evidence="11">Cell growth regulator with RING finger domain protein 1</fullName>
    </recommendedName>
    <alternativeName>
        <fullName evidence="12">Cell growth regulatory gene 19 protein</fullName>
    </alternativeName>
</protein>
<dbReference type="GO" id="GO:0030308">
    <property type="term" value="P:negative regulation of cell growth"/>
    <property type="evidence" value="ECO:0007669"/>
    <property type="project" value="TreeGrafter"/>
</dbReference>
<name>A0A9J8CYA3_CYPCA</name>
<dbReference type="Pfam" id="PF13920">
    <property type="entry name" value="zf-C3HC4_3"/>
    <property type="match status" value="1"/>
</dbReference>
<evidence type="ECO:0000256" key="9">
    <source>
        <dbReference type="ARBA" id="ARBA00023306"/>
    </source>
</evidence>
<feature type="compositionally biased region" description="Basic and acidic residues" evidence="14">
    <location>
        <begin position="295"/>
        <end position="305"/>
    </location>
</feature>
<evidence type="ECO:0000256" key="12">
    <source>
        <dbReference type="ARBA" id="ARBA00077522"/>
    </source>
</evidence>
<evidence type="ECO:0000256" key="14">
    <source>
        <dbReference type="SAM" id="MobiDB-lite"/>
    </source>
</evidence>
<proteinExistence type="predicted"/>
<dbReference type="PROSITE" id="PS50089">
    <property type="entry name" value="ZF_RING_2"/>
    <property type="match status" value="1"/>
</dbReference>
<keyword evidence="5" id="KW-0338">Growth arrest</keyword>
<keyword evidence="9" id="KW-0131">Cell cycle</keyword>
<dbReference type="InterPro" id="IPR013083">
    <property type="entry name" value="Znf_RING/FYVE/PHD"/>
</dbReference>
<dbReference type="GO" id="GO:0005634">
    <property type="term" value="C:nucleus"/>
    <property type="evidence" value="ECO:0007669"/>
    <property type="project" value="UniProtKB-SubCell"/>
</dbReference>
<reference evidence="16" key="1">
    <citation type="submission" date="2025-08" db="UniProtKB">
        <authorList>
            <consortium name="Ensembl"/>
        </authorList>
    </citation>
    <scope>IDENTIFICATION</scope>
</reference>
<accession>A0A9J8CYA3</accession>
<evidence type="ECO:0000256" key="6">
    <source>
        <dbReference type="ARBA" id="ARBA00022824"/>
    </source>
</evidence>
<dbReference type="GO" id="GO:0005783">
    <property type="term" value="C:endoplasmic reticulum"/>
    <property type="evidence" value="ECO:0007669"/>
    <property type="project" value="UniProtKB-SubCell"/>
</dbReference>
<keyword evidence="8" id="KW-0539">Nucleus</keyword>
<comment type="subcellular location">
    <subcellularLocation>
        <location evidence="2">Endoplasmic reticulum</location>
    </subcellularLocation>
    <subcellularLocation>
        <location evidence="1">Nucleus</location>
    </subcellularLocation>
</comment>
<dbReference type="GO" id="GO:0008270">
    <property type="term" value="F:zinc ion binding"/>
    <property type="evidence" value="ECO:0007669"/>
    <property type="project" value="UniProtKB-KW"/>
</dbReference>
<keyword evidence="6" id="KW-0256">Endoplasmic reticulum</keyword>
<dbReference type="InterPro" id="IPR001841">
    <property type="entry name" value="Znf_RING"/>
</dbReference>
<sequence length="380" mass="42623">MLKSLWQMDLGRKWSCVPLVPGRTPRKAKNTARGDPMQKKFSTCTSHGLLKKTNTNRRGEGERKVCFIITVAVVLGWFGFDVPVILRSSDETESLIAVSERRMVQVTNPLALEMGSTAAGTVTGGVSLRPYCLEDCILSCFWGCGVQALQTALQSHQHGLRLRTPEQFQEALELNYHHHQSFNIHKEEKEECFTLIPPDLGVTHFGLLPRDRYPLVAVLTLANPETRDNYNIVASVTVLHVPDDKYRLSARILFQYLLTAHGNLYDLKPLFMSADNSNLSGTTEPSTSTQGAEPQPERPGEKWEESDTEGEWPDVQGKDCVVCQNAPINRVLLPCRHACVCDGCVCHFQHCPICRAFVLESFALANQQVRDEEEEEDLED</sequence>
<evidence type="ECO:0000256" key="5">
    <source>
        <dbReference type="ARBA" id="ARBA00022810"/>
    </source>
</evidence>
<evidence type="ECO:0000256" key="1">
    <source>
        <dbReference type="ARBA" id="ARBA00004123"/>
    </source>
</evidence>
<feature type="domain" description="RING-type" evidence="15">
    <location>
        <begin position="320"/>
        <end position="355"/>
    </location>
</feature>
<dbReference type="SUPFAM" id="SSF57850">
    <property type="entry name" value="RING/U-box"/>
    <property type="match status" value="1"/>
</dbReference>
<evidence type="ECO:0000256" key="11">
    <source>
        <dbReference type="ARBA" id="ARBA00070853"/>
    </source>
</evidence>
<evidence type="ECO:0000256" key="2">
    <source>
        <dbReference type="ARBA" id="ARBA00004240"/>
    </source>
</evidence>
<evidence type="ECO:0000256" key="7">
    <source>
        <dbReference type="ARBA" id="ARBA00022833"/>
    </source>
</evidence>
<evidence type="ECO:0000259" key="15">
    <source>
        <dbReference type="PROSITE" id="PS50089"/>
    </source>
</evidence>
<feature type="region of interest" description="Disordered" evidence="14">
    <location>
        <begin position="278"/>
        <end position="312"/>
    </location>
</feature>
<dbReference type="Ensembl" id="ENSCCRT00000131152.1">
    <property type="protein sequence ID" value="ENSCCRP00000174709.1"/>
    <property type="gene ID" value="ENSCCRG00000018625.2"/>
</dbReference>
<evidence type="ECO:0000256" key="8">
    <source>
        <dbReference type="ARBA" id="ARBA00023242"/>
    </source>
</evidence>
<evidence type="ECO:0000313" key="16">
    <source>
        <dbReference type="Ensembl" id="ENSCCRP00000174709.1"/>
    </source>
</evidence>
<evidence type="ECO:0000256" key="13">
    <source>
        <dbReference type="PROSITE-ProRule" id="PRU00175"/>
    </source>
</evidence>
<organism evidence="16 17">
    <name type="scientific">Cyprinus carpio carpio</name>
    <dbReference type="NCBI Taxonomy" id="630221"/>
    <lineage>
        <taxon>Eukaryota</taxon>
        <taxon>Metazoa</taxon>
        <taxon>Chordata</taxon>
        <taxon>Craniata</taxon>
        <taxon>Vertebrata</taxon>
        <taxon>Euteleostomi</taxon>
        <taxon>Actinopterygii</taxon>
        <taxon>Neopterygii</taxon>
        <taxon>Teleostei</taxon>
        <taxon>Ostariophysi</taxon>
        <taxon>Cypriniformes</taxon>
        <taxon>Cyprinidae</taxon>
        <taxon>Cyprininae</taxon>
        <taxon>Cyprinus</taxon>
    </lineage>
</organism>
<dbReference type="GeneTree" id="ENSGT00390000004542"/>
<evidence type="ECO:0000256" key="3">
    <source>
        <dbReference type="ARBA" id="ARBA00022723"/>
    </source>
</evidence>
<dbReference type="GO" id="GO:0051726">
    <property type="term" value="P:regulation of cell cycle"/>
    <property type="evidence" value="ECO:0007669"/>
    <property type="project" value="UniProtKB-KW"/>
</dbReference>
<evidence type="ECO:0000256" key="10">
    <source>
        <dbReference type="ARBA" id="ARBA00054111"/>
    </source>
</evidence>
<keyword evidence="4 13" id="KW-0863">Zinc-finger</keyword>
<dbReference type="InterPro" id="IPR042496">
    <property type="entry name" value="CGRF1"/>
</dbReference>
<dbReference type="PANTHER" id="PTHR15379">
    <property type="entry name" value="CELL GROWTH REGULATOR WITH RING FINGER DOMAIN PROTEIN 1"/>
    <property type="match status" value="1"/>
</dbReference>
<dbReference type="AlphaFoldDB" id="A0A9J8CYA3"/>
<dbReference type="Proteomes" id="UP001108240">
    <property type="component" value="Unplaced"/>
</dbReference>
<evidence type="ECO:0000256" key="4">
    <source>
        <dbReference type="ARBA" id="ARBA00022771"/>
    </source>
</evidence>
<dbReference type="CDD" id="cd16787">
    <property type="entry name" value="mRING-HC-C3HC5_CGRF1"/>
    <property type="match status" value="1"/>
</dbReference>
<comment type="function">
    <text evidence="10">Able to inhibit growth in several cell lines.</text>
</comment>
<reference evidence="16" key="2">
    <citation type="submission" date="2025-09" db="UniProtKB">
        <authorList>
            <consortium name="Ensembl"/>
        </authorList>
    </citation>
    <scope>IDENTIFICATION</scope>
</reference>
<keyword evidence="17" id="KW-1185">Reference proteome</keyword>